<organism evidence="1 2">
    <name type="scientific">Dactylosporangium darangshiense</name>
    <dbReference type="NCBI Taxonomy" id="579108"/>
    <lineage>
        <taxon>Bacteria</taxon>
        <taxon>Bacillati</taxon>
        <taxon>Actinomycetota</taxon>
        <taxon>Actinomycetes</taxon>
        <taxon>Micromonosporales</taxon>
        <taxon>Micromonosporaceae</taxon>
        <taxon>Dactylosporangium</taxon>
    </lineage>
</organism>
<dbReference type="EMBL" id="BAABAT010000038">
    <property type="protein sequence ID" value="GAA4259948.1"/>
    <property type="molecule type" value="Genomic_DNA"/>
</dbReference>
<keyword evidence="2" id="KW-1185">Reference proteome</keyword>
<dbReference type="RefSeq" id="WP_345136863.1">
    <property type="nucleotide sequence ID" value="NZ_BAABAT010000038.1"/>
</dbReference>
<sequence length="114" mass="12299">MTATEPQPNRAADVADAFRQYVALFGTPTDALLDLASRAGIAVAWLDRESIELERDGPLSDTEWEGVAMGLDSYDEHCCYSTELNSSFLDQIFAGAGVPRYVPVGDDSSPSPAR</sequence>
<evidence type="ECO:0000313" key="2">
    <source>
        <dbReference type="Proteomes" id="UP001500620"/>
    </source>
</evidence>
<reference evidence="2" key="1">
    <citation type="journal article" date="2019" name="Int. J. Syst. Evol. Microbiol.">
        <title>The Global Catalogue of Microorganisms (GCM) 10K type strain sequencing project: providing services to taxonomists for standard genome sequencing and annotation.</title>
        <authorList>
            <consortium name="The Broad Institute Genomics Platform"/>
            <consortium name="The Broad Institute Genome Sequencing Center for Infectious Disease"/>
            <person name="Wu L."/>
            <person name="Ma J."/>
        </authorList>
    </citation>
    <scope>NUCLEOTIDE SEQUENCE [LARGE SCALE GENOMIC DNA]</scope>
    <source>
        <strain evidence="2">JCM 17441</strain>
    </source>
</reference>
<protein>
    <submittedName>
        <fullName evidence="1">Uncharacterized protein</fullName>
    </submittedName>
</protein>
<proteinExistence type="predicted"/>
<accession>A0ABP8DMV0</accession>
<dbReference type="Proteomes" id="UP001500620">
    <property type="component" value="Unassembled WGS sequence"/>
</dbReference>
<evidence type="ECO:0000313" key="1">
    <source>
        <dbReference type="EMBL" id="GAA4259948.1"/>
    </source>
</evidence>
<gene>
    <name evidence="1" type="ORF">GCM10022255_086700</name>
</gene>
<name>A0ABP8DMV0_9ACTN</name>
<comment type="caution">
    <text evidence="1">The sequence shown here is derived from an EMBL/GenBank/DDBJ whole genome shotgun (WGS) entry which is preliminary data.</text>
</comment>